<feature type="compositionally biased region" description="Low complexity" evidence="1">
    <location>
        <begin position="214"/>
        <end position="227"/>
    </location>
</feature>
<evidence type="ECO:0000313" key="4">
    <source>
        <dbReference type="Proteomes" id="UP001190700"/>
    </source>
</evidence>
<evidence type="ECO:0000256" key="1">
    <source>
        <dbReference type="SAM" id="MobiDB-lite"/>
    </source>
</evidence>
<keyword evidence="2" id="KW-0812">Transmembrane</keyword>
<organism evidence="3 4">
    <name type="scientific">Cymbomonas tetramitiformis</name>
    <dbReference type="NCBI Taxonomy" id="36881"/>
    <lineage>
        <taxon>Eukaryota</taxon>
        <taxon>Viridiplantae</taxon>
        <taxon>Chlorophyta</taxon>
        <taxon>Pyramimonadophyceae</taxon>
        <taxon>Pyramimonadales</taxon>
        <taxon>Pyramimonadaceae</taxon>
        <taxon>Cymbomonas</taxon>
    </lineage>
</organism>
<dbReference type="Proteomes" id="UP001190700">
    <property type="component" value="Unassembled WGS sequence"/>
</dbReference>
<keyword evidence="4" id="KW-1185">Reference proteome</keyword>
<dbReference type="PRINTS" id="PR01217">
    <property type="entry name" value="PRICHEXTENSN"/>
</dbReference>
<dbReference type="EMBL" id="LGRX02030095">
    <property type="protein sequence ID" value="KAK3246128.1"/>
    <property type="molecule type" value="Genomic_DNA"/>
</dbReference>
<gene>
    <name evidence="3" type="ORF">CYMTET_44349</name>
</gene>
<feature type="compositionally biased region" description="Pro residues" evidence="1">
    <location>
        <begin position="189"/>
        <end position="213"/>
    </location>
</feature>
<name>A0AAE0EZF4_9CHLO</name>
<proteinExistence type="predicted"/>
<keyword evidence="2" id="KW-0472">Membrane</keyword>
<feature type="compositionally biased region" description="Pro residues" evidence="1">
    <location>
        <begin position="245"/>
        <end position="265"/>
    </location>
</feature>
<evidence type="ECO:0000313" key="3">
    <source>
        <dbReference type="EMBL" id="KAK3246128.1"/>
    </source>
</evidence>
<feature type="compositionally biased region" description="Pro residues" evidence="1">
    <location>
        <begin position="228"/>
        <end position="237"/>
    </location>
</feature>
<dbReference type="AlphaFoldDB" id="A0AAE0EZF4"/>
<feature type="transmembrane region" description="Helical" evidence="2">
    <location>
        <begin position="12"/>
        <end position="36"/>
    </location>
</feature>
<keyword evidence="2" id="KW-1133">Transmembrane helix</keyword>
<reference evidence="3 4" key="1">
    <citation type="journal article" date="2015" name="Genome Biol. Evol.">
        <title>Comparative Genomics of a Bacterivorous Green Alga Reveals Evolutionary Causalities and Consequences of Phago-Mixotrophic Mode of Nutrition.</title>
        <authorList>
            <person name="Burns J.A."/>
            <person name="Paasch A."/>
            <person name="Narechania A."/>
            <person name="Kim E."/>
        </authorList>
    </citation>
    <scope>NUCLEOTIDE SEQUENCE [LARGE SCALE GENOMIC DNA]</scope>
    <source>
        <strain evidence="3 4">PLY_AMNH</strain>
    </source>
</reference>
<comment type="caution">
    <text evidence="3">The sequence shown here is derived from an EMBL/GenBank/DDBJ whole genome shotgun (WGS) entry which is preliminary data.</text>
</comment>
<feature type="compositionally biased region" description="Low complexity" evidence="1">
    <location>
        <begin position="266"/>
        <end position="277"/>
    </location>
</feature>
<evidence type="ECO:0000256" key="2">
    <source>
        <dbReference type="SAM" id="Phobius"/>
    </source>
</evidence>
<sequence length="318" mass="34099">MPRSGKPNASSWLVFSHTSTLITVCGAFAVSVILLLHGSRHEFNYESSGIQTIAEAPSNEPTPGLPPHSYEAEFVTSTISFANLDFNSFADDEFNRTFRHNFTAYMANTASVNSSDVEIVAITSGSAKVESRVFFYEHSAGDDASNSRAADFETRVVESPDTIFYGTFEEYGDVSSADVEVQKIVVAYPSPPRRPPSPNSSSPSPPPPSPSAPPIAFVSSPSTLLAAPSPPPPPSSPSFPSIPAALPPPSPCSPPHIPSLPPPTSNPTTNQQRSPPNLRRRPDNDPHRISDVGPDNDPHRISDVDPDRLGAPFLFVTR</sequence>
<accession>A0AAE0EZF4</accession>
<feature type="compositionally biased region" description="Basic and acidic residues" evidence="1">
    <location>
        <begin position="280"/>
        <end position="308"/>
    </location>
</feature>
<feature type="region of interest" description="Disordered" evidence="1">
    <location>
        <begin position="188"/>
        <end position="318"/>
    </location>
</feature>
<protein>
    <submittedName>
        <fullName evidence="3">Uncharacterized protein</fullName>
    </submittedName>
</protein>